<dbReference type="RefSeq" id="WP_111433670.1">
    <property type="nucleotide sequence ID" value="NZ_JACIGG010000002.1"/>
</dbReference>
<keyword evidence="2" id="KW-1185">Reference proteome</keyword>
<dbReference type="EMBL" id="NPEV01000011">
    <property type="protein sequence ID" value="RAI28130.1"/>
    <property type="molecule type" value="Genomic_DNA"/>
</dbReference>
<evidence type="ECO:0000313" key="1">
    <source>
        <dbReference type="EMBL" id="RAI28130.1"/>
    </source>
</evidence>
<gene>
    <name evidence="1" type="ORF">CH339_07215</name>
</gene>
<dbReference type="SUPFAM" id="SSF47226">
    <property type="entry name" value="Histidine-containing phosphotransfer domain, HPT domain"/>
    <property type="match status" value="1"/>
</dbReference>
<comment type="caution">
    <text evidence="1">The sequence shown here is derived from an EMBL/GenBank/DDBJ whole genome shotgun (WGS) entry which is preliminary data.</text>
</comment>
<name>A0A327JNU2_9HYPH</name>
<reference evidence="1 2" key="1">
    <citation type="submission" date="2017-07" db="EMBL/GenBank/DDBJ databases">
        <title>Draft Genome Sequences of Select Purple Nonsulfur Bacteria.</title>
        <authorList>
            <person name="Lasarre B."/>
            <person name="Mckinlay J.B."/>
        </authorList>
    </citation>
    <scope>NUCLEOTIDE SEQUENCE [LARGE SCALE GENOMIC DNA]</scope>
    <source>
        <strain evidence="1 2">DSM 11290</strain>
    </source>
</reference>
<protein>
    <submittedName>
        <fullName evidence="1">Uncharacterized protein</fullName>
    </submittedName>
</protein>
<dbReference type="OrthoDB" id="9786548at2"/>
<organism evidence="1 2">
    <name type="scientific">Rhodobium orientis</name>
    <dbReference type="NCBI Taxonomy" id="34017"/>
    <lineage>
        <taxon>Bacteria</taxon>
        <taxon>Pseudomonadati</taxon>
        <taxon>Pseudomonadota</taxon>
        <taxon>Alphaproteobacteria</taxon>
        <taxon>Hyphomicrobiales</taxon>
        <taxon>Rhodobiaceae</taxon>
        <taxon>Rhodobium</taxon>
    </lineage>
</organism>
<dbReference type="InterPro" id="IPR036641">
    <property type="entry name" value="HPT_dom_sf"/>
</dbReference>
<dbReference type="Gene3D" id="1.20.120.160">
    <property type="entry name" value="HPT domain"/>
    <property type="match status" value="1"/>
</dbReference>
<dbReference type="Proteomes" id="UP000249299">
    <property type="component" value="Unassembled WGS sequence"/>
</dbReference>
<proteinExistence type="predicted"/>
<dbReference type="GO" id="GO:0000160">
    <property type="term" value="P:phosphorelay signal transduction system"/>
    <property type="evidence" value="ECO:0007669"/>
    <property type="project" value="InterPro"/>
</dbReference>
<evidence type="ECO:0000313" key="2">
    <source>
        <dbReference type="Proteomes" id="UP000249299"/>
    </source>
</evidence>
<dbReference type="AlphaFoldDB" id="A0A327JNU2"/>
<sequence>MANAPGVKIQNPVNLNRKVPDLPRGSAFDPVSRAEQALGKLSKTFEYWMTDEIGRLNRVWKTISADGGLDKTTFEQLYSVSHDLKGEAATFGYPLIGDIADSLCLLLDDFERDPGAAPLPFVEQHVYAIKAIVKEKVQNAEDPVGRQLVAELRKLGGERAARFSARSR</sequence>
<accession>A0A327JNU2</accession>